<accession>A0A8J2RKK7</accession>
<protein>
    <recommendedName>
        <fullName evidence="4">Coiled-coil domain-containing protein</fullName>
    </recommendedName>
</protein>
<sequence length="377" mass="43672">MLFISRMDESKPSSSVQNKRLVQEEVRKSVSSQRTSTCPKTGVFLEVCREWLVIEDGALAHQLQDQEIAAHYGHNRERNRIVRGDVSQARTEQEDELKQALALQQFQQELRLQQEREDEEAAKLLAEELEREEKLQMRRRVIQDEKLAHKLQSAAILKPIGKSHISDKEACSNLLEPLCSSIKMLDMNQPMSEEESREWQERCDAEMARKLQEEEEEESKFRRDVTDLSRKLAIEAKDLELARILQEKEKARLRKAKEKARLKAQHTQLAQLSPQTQQGQQIVENYNRQESPLFVPETQNIAACIDPTWSRRYYNPEIRSESGQRIQIPITDLDFPEPVQPIVSGHRRTASRSESPAAESTNVEQSRNKSRKGCSHQ</sequence>
<name>A0A8J2RKK7_9CRUS</name>
<feature type="domain" description="Coiled-coil" evidence="4">
    <location>
        <begin position="46"/>
        <end position="153"/>
    </location>
</feature>
<keyword evidence="6" id="KW-1185">Reference proteome</keyword>
<comment type="caution">
    <text evidence="5">The sequence shown here is derived from an EMBL/GenBank/DDBJ whole genome shotgun (WGS) entry which is preliminary data.</text>
</comment>
<dbReference type="PANTHER" id="PTHR22115:SF4">
    <property type="entry name" value="COILED-COIL DOMAIN-CONTAINING PROTEIN"/>
    <property type="match status" value="1"/>
</dbReference>
<feature type="compositionally biased region" description="Polar residues" evidence="3">
    <location>
        <begin position="352"/>
        <end position="365"/>
    </location>
</feature>
<reference evidence="5" key="1">
    <citation type="submission" date="2021-11" db="EMBL/GenBank/DDBJ databases">
        <authorList>
            <person name="Schell T."/>
        </authorList>
    </citation>
    <scope>NUCLEOTIDE SEQUENCE</scope>
    <source>
        <strain evidence="5">M5</strain>
    </source>
</reference>
<dbReference type="EMBL" id="CAKKLH010000130">
    <property type="protein sequence ID" value="CAH0104238.1"/>
    <property type="molecule type" value="Genomic_DNA"/>
</dbReference>
<feature type="compositionally biased region" description="Basic residues" evidence="3">
    <location>
        <begin position="368"/>
        <end position="377"/>
    </location>
</feature>
<evidence type="ECO:0000259" key="4">
    <source>
        <dbReference type="Pfam" id="PF15295"/>
    </source>
</evidence>
<feature type="region of interest" description="Disordered" evidence="3">
    <location>
        <begin position="332"/>
        <end position="377"/>
    </location>
</feature>
<dbReference type="Pfam" id="PF15295">
    <property type="entry name" value="CCDC50_N"/>
    <property type="match status" value="1"/>
</dbReference>
<dbReference type="OrthoDB" id="9994767at2759"/>
<evidence type="ECO:0000256" key="2">
    <source>
        <dbReference type="SAM" id="Coils"/>
    </source>
</evidence>
<evidence type="ECO:0000256" key="1">
    <source>
        <dbReference type="ARBA" id="ARBA00023054"/>
    </source>
</evidence>
<dbReference type="InterPro" id="IPR029311">
    <property type="entry name" value="CCDC50_N"/>
</dbReference>
<proteinExistence type="predicted"/>
<feature type="coiled-coil region" evidence="2">
    <location>
        <begin position="211"/>
        <end position="265"/>
    </location>
</feature>
<evidence type="ECO:0000313" key="6">
    <source>
        <dbReference type="Proteomes" id="UP000789390"/>
    </source>
</evidence>
<dbReference type="InterPro" id="IPR039303">
    <property type="entry name" value="CCDC50"/>
</dbReference>
<feature type="coiled-coil region" evidence="2">
    <location>
        <begin position="103"/>
        <end position="135"/>
    </location>
</feature>
<evidence type="ECO:0000256" key="3">
    <source>
        <dbReference type="SAM" id="MobiDB-lite"/>
    </source>
</evidence>
<dbReference type="PANTHER" id="PTHR22115">
    <property type="entry name" value="C3ORF6 PROTEIN-RELATED"/>
    <property type="match status" value="1"/>
</dbReference>
<organism evidence="5 6">
    <name type="scientific">Daphnia galeata</name>
    <dbReference type="NCBI Taxonomy" id="27404"/>
    <lineage>
        <taxon>Eukaryota</taxon>
        <taxon>Metazoa</taxon>
        <taxon>Ecdysozoa</taxon>
        <taxon>Arthropoda</taxon>
        <taxon>Crustacea</taxon>
        <taxon>Branchiopoda</taxon>
        <taxon>Diplostraca</taxon>
        <taxon>Cladocera</taxon>
        <taxon>Anomopoda</taxon>
        <taxon>Daphniidae</taxon>
        <taxon>Daphnia</taxon>
    </lineage>
</organism>
<evidence type="ECO:0000313" key="5">
    <source>
        <dbReference type="EMBL" id="CAH0104238.1"/>
    </source>
</evidence>
<keyword evidence="1 2" id="KW-0175">Coiled coil</keyword>
<dbReference type="Proteomes" id="UP000789390">
    <property type="component" value="Unassembled WGS sequence"/>
</dbReference>
<gene>
    <name evidence="5" type="ORF">DGAL_LOCUS6958</name>
</gene>
<dbReference type="AlphaFoldDB" id="A0A8J2RKK7"/>